<proteinExistence type="predicted"/>
<dbReference type="AlphaFoldDB" id="A0A9P5BV06"/>
<protein>
    <submittedName>
        <fullName evidence="1">Uncharacterized protein</fullName>
    </submittedName>
</protein>
<dbReference type="EMBL" id="SWKV01000119">
    <property type="protein sequence ID" value="KAF3031906.1"/>
    <property type="molecule type" value="Genomic_DNA"/>
</dbReference>
<name>A0A9P5BV06_9PLEO</name>
<accession>A0A9P5BV06</accession>
<evidence type="ECO:0000313" key="1">
    <source>
        <dbReference type="EMBL" id="KAF3031906.1"/>
    </source>
</evidence>
<dbReference type="Gene3D" id="3.40.50.1820">
    <property type="entry name" value="alpha/beta hydrolase"/>
    <property type="match status" value="1"/>
</dbReference>
<comment type="caution">
    <text evidence="1">The sequence shown here is derived from an EMBL/GenBank/DDBJ whole genome shotgun (WGS) entry which is preliminary data.</text>
</comment>
<dbReference type="InterPro" id="IPR029058">
    <property type="entry name" value="AB_hydrolase_fold"/>
</dbReference>
<dbReference type="Proteomes" id="UP000758155">
    <property type="component" value="Unassembled WGS sequence"/>
</dbReference>
<sequence length="166" mass="18115">MASGSRAGRAFPGAEYPLHQKQYQEFMDRIRCAWPRTAALPCLRSADVLDIQFVSSAIYSASEHNITWPGQPVSSCALLDATTSSSTMNSISFAIDIPVSSTTDDGSCIVPPDPQTNNDFVAIWRNLAPGLPADDLNDLQRLYPEPSNGLTNSSDLSFVSTQFQRR</sequence>
<keyword evidence="2" id="KW-1185">Reference proteome</keyword>
<organism evidence="1 2">
    <name type="scientific">Didymella heteroderae</name>
    <dbReference type="NCBI Taxonomy" id="1769908"/>
    <lineage>
        <taxon>Eukaryota</taxon>
        <taxon>Fungi</taxon>
        <taxon>Dikarya</taxon>
        <taxon>Ascomycota</taxon>
        <taxon>Pezizomycotina</taxon>
        <taxon>Dothideomycetes</taxon>
        <taxon>Pleosporomycetidae</taxon>
        <taxon>Pleosporales</taxon>
        <taxon>Pleosporineae</taxon>
        <taxon>Didymellaceae</taxon>
        <taxon>Didymella</taxon>
    </lineage>
</organism>
<reference evidence="1" key="1">
    <citation type="submission" date="2019-04" db="EMBL/GenBank/DDBJ databases">
        <title>Sequencing of skin fungus with MAO and IRED activity.</title>
        <authorList>
            <person name="Marsaioli A.J."/>
            <person name="Bonatto J.M.C."/>
            <person name="Reis Junior O."/>
        </authorList>
    </citation>
    <scope>NUCLEOTIDE SEQUENCE</scope>
    <source>
        <strain evidence="1">28M1</strain>
    </source>
</reference>
<evidence type="ECO:0000313" key="2">
    <source>
        <dbReference type="Proteomes" id="UP000758155"/>
    </source>
</evidence>
<dbReference type="OrthoDB" id="408631at2759"/>
<gene>
    <name evidence="1" type="ORF">E8E12_001842</name>
</gene>